<dbReference type="Proteomes" id="UP000652219">
    <property type="component" value="Unassembled WGS sequence"/>
</dbReference>
<dbReference type="AlphaFoldDB" id="A0A8H6IWP8"/>
<evidence type="ECO:0000313" key="2">
    <source>
        <dbReference type="EMBL" id="KAF6801140.1"/>
    </source>
</evidence>
<evidence type="ECO:0000256" key="1">
    <source>
        <dbReference type="SAM" id="MobiDB-lite"/>
    </source>
</evidence>
<sequence length="139" mass="15155">MVRPQLAEAGRGTTRPPSANRREIYLPPQLEEADSHRLGGAARRRRQIPARWLAISRENLYSPHGRDIAMVRSTPRQRLCRLRTGIPHIPLFPLTAPAVDLVRPAVAANLPKDAPTLSASRGFGASALRWNAALGMGAG</sequence>
<proteinExistence type="predicted"/>
<keyword evidence="3" id="KW-1185">Reference proteome</keyword>
<organism evidence="2 3">
    <name type="scientific">Colletotrichum sojae</name>
    <dbReference type="NCBI Taxonomy" id="2175907"/>
    <lineage>
        <taxon>Eukaryota</taxon>
        <taxon>Fungi</taxon>
        <taxon>Dikarya</taxon>
        <taxon>Ascomycota</taxon>
        <taxon>Pezizomycotina</taxon>
        <taxon>Sordariomycetes</taxon>
        <taxon>Hypocreomycetidae</taxon>
        <taxon>Glomerellales</taxon>
        <taxon>Glomerellaceae</taxon>
        <taxon>Colletotrichum</taxon>
        <taxon>Colletotrichum orchidearum species complex</taxon>
    </lineage>
</organism>
<feature type="region of interest" description="Disordered" evidence="1">
    <location>
        <begin position="1"/>
        <end position="22"/>
    </location>
</feature>
<dbReference type="EMBL" id="WIGN01000293">
    <property type="protein sequence ID" value="KAF6801140.1"/>
    <property type="molecule type" value="Genomic_DNA"/>
</dbReference>
<accession>A0A8H6IWP8</accession>
<name>A0A8H6IWP8_9PEZI</name>
<reference evidence="2 3" key="1">
    <citation type="journal article" date="2020" name="Phytopathology">
        <title>Genome Sequence Resources of Colletotrichum truncatum, C. plurivorum, C. musicola, and C. sojae: Four Species Pathogenic to Soybean (Glycine max).</title>
        <authorList>
            <person name="Rogerio F."/>
            <person name="Boufleur T.R."/>
            <person name="Ciampi-Guillardi M."/>
            <person name="Sukno S.A."/>
            <person name="Thon M.R."/>
            <person name="Massola Junior N.S."/>
            <person name="Baroncelli R."/>
        </authorList>
    </citation>
    <scope>NUCLEOTIDE SEQUENCE [LARGE SCALE GENOMIC DNA]</scope>
    <source>
        <strain evidence="2 3">LFN0009</strain>
    </source>
</reference>
<protein>
    <submittedName>
        <fullName evidence="2">Uncharacterized protein</fullName>
    </submittedName>
</protein>
<evidence type="ECO:0000313" key="3">
    <source>
        <dbReference type="Proteomes" id="UP000652219"/>
    </source>
</evidence>
<gene>
    <name evidence="2" type="ORF">CSOJ01_11959</name>
</gene>
<comment type="caution">
    <text evidence="2">The sequence shown here is derived from an EMBL/GenBank/DDBJ whole genome shotgun (WGS) entry which is preliminary data.</text>
</comment>